<feature type="chain" id="PRO_5012622073" evidence="1">
    <location>
        <begin position="20"/>
        <end position="349"/>
    </location>
</feature>
<evidence type="ECO:0000313" key="2">
    <source>
        <dbReference type="EMBL" id="SMF82541.1"/>
    </source>
</evidence>
<evidence type="ECO:0000256" key="1">
    <source>
        <dbReference type="SAM" id="SignalP"/>
    </source>
</evidence>
<dbReference type="AlphaFoldDB" id="A0A1Y6CR91"/>
<name>A0A1Y6CR91_9PROT</name>
<accession>A0A1Y6CR91</accession>
<proteinExistence type="predicted"/>
<feature type="signal peptide" evidence="1">
    <location>
        <begin position="1"/>
        <end position="19"/>
    </location>
</feature>
<keyword evidence="1" id="KW-0732">Signal</keyword>
<protein>
    <submittedName>
        <fullName evidence="2">Uncharacterized protein</fullName>
    </submittedName>
</protein>
<organism evidence="2 3">
    <name type="scientific">Tistlia consotensis USBA 355</name>
    <dbReference type="NCBI Taxonomy" id="560819"/>
    <lineage>
        <taxon>Bacteria</taxon>
        <taxon>Pseudomonadati</taxon>
        <taxon>Pseudomonadota</taxon>
        <taxon>Alphaproteobacteria</taxon>
        <taxon>Rhodospirillales</taxon>
        <taxon>Rhodovibrionaceae</taxon>
        <taxon>Tistlia</taxon>
    </lineage>
</organism>
<keyword evidence="3" id="KW-1185">Reference proteome</keyword>
<gene>
    <name evidence="2" type="ORF">SAMN05428998_1473</name>
</gene>
<sequence length="349" mass="37456">MRPTWAISFRSLQAFFKFAANGKVAQILTLLFSNAAGTPKAYIVAHRCMIGAWPKPDDQTGNYKPNDIVTRACQFIQDQPGNAGVGDVYGSICDLAQRGLAGGKINQGISDVTPIVWSMAPGRVSAFSPFVAAILAPANVAEILTGAQAQDLEIDDLSTLLTDTSKVFDSNKRHDVARRILASLPVTLLEKPDGALGCWVSCVAEEDPGFAIDLLADDGFNDEQRNRILARVGDEALAEAPASLDGVLKDATRPKTRNALIERLTQVGKCCTSKSARSRLAERMIASLPMLSGEELHSVGRQIADLGGVSALERNEEVLAKLDAEQSRVLANAFPSSRRLRNALDVPES</sequence>
<reference evidence="2 3" key="1">
    <citation type="submission" date="2017-04" db="EMBL/GenBank/DDBJ databases">
        <authorList>
            <person name="Afonso C.L."/>
            <person name="Miller P.J."/>
            <person name="Scott M.A."/>
            <person name="Spackman E."/>
            <person name="Goraichik I."/>
            <person name="Dimitrov K.M."/>
            <person name="Suarez D.L."/>
            <person name="Swayne D.E."/>
        </authorList>
    </citation>
    <scope>NUCLEOTIDE SEQUENCE [LARGE SCALE GENOMIC DNA]</scope>
    <source>
        <strain evidence="2 3">USBA 355</strain>
    </source>
</reference>
<evidence type="ECO:0000313" key="3">
    <source>
        <dbReference type="Proteomes" id="UP000192917"/>
    </source>
</evidence>
<dbReference type="Proteomes" id="UP000192917">
    <property type="component" value="Unassembled WGS sequence"/>
</dbReference>
<dbReference type="EMBL" id="FWZX01000047">
    <property type="protein sequence ID" value="SMF82541.1"/>
    <property type="molecule type" value="Genomic_DNA"/>
</dbReference>